<dbReference type="PRINTS" id="PR00385">
    <property type="entry name" value="P450"/>
</dbReference>
<evidence type="ECO:0000256" key="3">
    <source>
        <dbReference type="ARBA" id="ARBA00004685"/>
    </source>
</evidence>
<evidence type="ECO:0000256" key="2">
    <source>
        <dbReference type="ARBA" id="ARBA00004370"/>
    </source>
</evidence>
<keyword evidence="5 13" id="KW-0349">Heme</keyword>
<evidence type="ECO:0000256" key="9">
    <source>
        <dbReference type="ARBA" id="ARBA00023002"/>
    </source>
</evidence>
<dbReference type="Proteomes" id="UP000325902">
    <property type="component" value="Unassembled WGS sequence"/>
</dbReference>
<dbReference type="CDD" id="cd11061">
    <property type="entry name" value="CYP67-like"/>
    <property type="match status" value="1"/>
</dbReference>
<dbReference type="Gene3D" id="1.10.630.10">
    <property type="entry name" value="Cytochrome P450"/>
    <property type="match status" value="1"/>
</dbReference>
<dbReference type="InterPro" id="IPR050121">
    <property type="entry name" value="Cytochrome_P450_monoxygenase"/>
</dbReference>
<comment type="caution">
    <text evidence="15">The sequence shown here is derived from an EMBL/GenBank/DDBJ whole genome shotgun (WGS) entry which is preliminary data.</text>
</comment>
<dbReference type="SUPFAM" id="SSF48264">
    <property type="entry name" value="Cytochrome P450"/>
    <property type="match status" value="1"/>
</dbReference>
<dbReference type="GO" id="GO:0016705">
    <property type="term" value="F:oxidoreductase activity, acting on paired donors, with incorporation or reduction of molecular oxygen"/>
    <property type="evidence" value="ECO:0007669"/>
    <property type="project" value="InterPro"/>
</dbReference>
<reference evidence="15 16" key="1">
    <citation type="journal article" date="2019" name="Sci. Rep.">
        <title>A multi-omics analysis of the grapevine pathogen Lasiodiplodia theobromae reveals that temperature affects the expression of virulence- and pathogenicity-related genes.</title>
        <authorList>
            <person name="Felix C."/>
            <person name="Meneses R."/>
            <person name="Goncalves M.F.M."/>
            <person name="Tilleman L."/>
            <person name="Duarte A.S."/>
            <person name="Jorrin-Novo J.V."/>
            <person name="Van de Peer Y."/>
            <person name="Deforce D."/>
            <person name="Van Nieuwerburgh F."/>
            <person name="Esteves A.C."/>
            <person name="Alves A."/>
        </authorList>
    </citation>
    <scope>NUCLEOTIDE SEQUENCE [LARGE SCALE GENOMIC DNA]</scope>
    <source>
        <strain evidence="15 16">LA-SOL3</strain>
    </source>
</reference>
<comment type="similarity">
    <text evidence="4 14">Belongs to the cytochrome P450 family.</text>
</comment>
<evidence type="ECO:0000256" key="14">
    <source>
        <dbReference type="RuleBase" id="RU000461"/>
    </source>
</evidence>
<dbReference type="GO" id="GO:0016020">
    <property type="term" value="C:membrane"/>
    <property type="evidence" value="ECO:0007669"/>
    <property type="project" value="UniProtKB-SubCell"/>
</dbReference>
<dbReference type="EMBL" id="VCHE01000097">
    <property type="protein sequence ID" value="KAB2571621.1"/>
    <property type="molecule type" value="Genomic_DNA"/>
</dbReference>
<organism evidence="15 16">
    <name type="scientific">Lasiodiplodia theobromae</name>
    <dbReference type="NCBI Taxonomy" id="45133"/>
    <lineage>
        <taxon>Eukaryota</taxon>
        <taxon>Fungi</taxon>
        <taxon>Dikarya</taxon>
        <taxon>Ascomycota</taxon>
        <taxon>Pezizomycotina</taxon>
        <taxon>Dothideomycetes</taxon>
        <taxon>Dothideomycetes incertae sedis</taxon>
        <taxon>Botryosphaeriales</taxon>
        <taxon>Botryosphaeriaceae</taxon>
        <taxon>Lasiodiplodia</taxon>
    </lineage>
</organism>
<comment type="subcellular location">
    <subcellularLocation>
        <location evidence="2">Membrane</location>
    </subcellularLocation>
</comment>
<evidence type="ECO:0000256" key="4">
    <source>
        <dbReference type="ARBA" id="ARBA00010617"/>
    </source>
</evidence>
<evidence type="ECO:0000256" key="8">
    <source>
        <dbReference type="ARBA" id="ARBA00022989"/>
    </source>
</evidence>
<evidence type="ECO:0000256" key="11">
    <source>
        <dbReference type="ARBA" id="ARBA00023033"/>
    </source>
</evidence>
<gene>
    <name evidence="15" type="primary">apf8</name>
    <name evidence="15" type="ORF">DBV05_g9721</name>
</gene>
<dbReference type="PANTHER" id="PTHR24305">
    <property type="entry name" value="CYTOCHROME P450"/>
    <property type="match status" value="1"/>
</dbReference>
<sequence>MAPLSQFVGAFASSCALVFASAIAYVLGLCIYRVFFHPLAKHPGPLLAKVSNFYAAYHAWVGDIHVDMWKCHQKYGETVRYAPDRLLINTADALRDVHGHKSNLPKATTYNALIHRAPNILTLRDKRQHGRRRRVMCQALSDANIATFEPAIVEQVKKFVAVFAKLPRDGGDEAWSAPVNVSEWCDYLTFDIMASVVFSGKYDMLESAQYRPVLKAILESNVRMGTLFQYPALGHWKMHKRFFPAAIAARSVFVSFVTRMVGDRIKLGKSQTPHDVFSFMAKSKDPETDQGLTLNELGAESTTLIVAGADTTSTVIAATMFYLAKFPQCLERAQREVRTAFEEESEIRLGRKLNGCTFLLACINEAMRLAPSVGAALWRQVQSEDGMAVGGHFVPRGYDVGVGIWSLQHSPEHYPDPFNFCPERWLVESADERSKILAAFSPFSRGPRSCVGKGIAMVELLLTFSHLLWSLEFKFPEGQEPLGNFELKEHVTGAKNGPVLQFRKRQLHGL</sequence>
<dbReference type="FunFam" id="1.10.630.10:FF:000063">
    <property type="entry name" value="Cytochrome P450 monooxygenase"/>
    <property type="match status" value="1"/>
</dbReference>
<dbReference type="Pfam" id="PF00067">
    <property type="entry name" value="p450"/>
    <property type="match status" value="1"/>
</dbReference>
<dbReference type="GO" id="GO:1902181">
    <property type="term" value="P:verruculogen biosynthetic process"/>
    <property type="evidence" value="ECO:0007669"/>
    <property type="project" value="UniProtKB-ARBA"/>
</dbReference>
<keyword evidence="10 13" id="KW-0408">Iron</keyword>
<feature type="binding site" description="axial binding residue" evidence="13">
    <location>
        <position position="450"/>
    </location>
    <ligand>
        <name>heme</name>
        <dbReference type="ChEBI" id="CHEBI:30413"/>
    </ligand>
    <ligandPart>
        <name>Fe</name>
        <dbReference type="ChEBI" id="CHEBI:18248"/>
    </ligandPart>
</feature>
<evidence type="ECO:0000256" key="7">
    <source>
        <dbReference type="ARBA" id="ARBA00022723"/>
    </source>
</evidence>
<comment type="cofactor">
    <cofactor evidence="1 13">
        <name>heme</name>
        <dbReference type="ChEBI" id="CHEBI:30413"/>
    </cofactor>
</comment>
<keyword evidence="9 14" id="KW-0560">Oxidoreductase</keyword>
<dbReference type="GO" id="GO:0005506">
    <property type="term" value="F:iron ion binding"/>
    <property type="evidence" value="ECO:0007669"/>
    <property type="project" value="InterPro"/>
</dbReference>
<dbReference type="OrthoDB" id="1470350at2759"/>
<name>A0A5N5D250_9PEZI</name>
<dbReference type="PANTHER" id="PTHR24305:SF237">
    <property type="entry name" value="CYTOCHROME P450 MONOOXYGENASE ATNE-RELATED"/>
    <property type="match status" value="1"/>
</dbReference>
<evidence type="ECO:0000256" key="1">
    <source>
        <dbReference type="ARBA" id="ARBA00001971"/>
    </source>
</evidence>
<keyword evidence="16" id="KW-1185">Reference proteome</keyword>
<keyword evidence="12" id="KW-0472">Membrane</keyword>
<dbReference type="PROSITE" id="PS00086">
    <property type="entry name" value="CYTOCHROME_P450"/>
    <property type="match status" value="1"/>
</dbReference>
<dbReference type="AlphaFoldDB" id="A0A5N5D250"/>
<evidence type="ECO:0000256" key="12">
    <source>
        <dbReference type="ARBA" id="ARBA00023136"/>
    </source>
</evidence>
<evidence type="ECO:0000256" key="13">
    <source>
        <dbReference type="PIRSR" id="PIRSR602401-1"/>
    </source>
</evidence>
<accession>A0A5N5D250</accession>
<keyword evidence="8" id="KW-1133">Transmembrane helix</keyword>
<evidence type="ECO:0000256" key="5">
    <source>
        <dbReference type="ARBA" id="ARBA00022617"/>
    </source>
</evidence>
<dbReference type="GO" id="GO:0020037">
    <property type="term" value="F:heme binding"/>
    <property type="evidence" value="ECO:0007669"/>
    <property type="project" value="InterPro"/>
</dbReference>
<dbReference type="PRINTS" id="PR00463">
    <property type="entry name" value="EP450I"/>
</dbReference>
<dbReference type="GO" id="GO:0004497">
    <property type="term" value="F:monooxygenase activity"/>
    <property type="evidence" value="ECO:0007669"/>
    <property type="project" value="UniProtKB-KW"/>
</dbReference>
<dbReference type="InterPro" id="IPR001128">
    <property type="entry name" value="Cyt_P450"/>
</dbReference>
<keyword evidence="11 14" id="KW-0503">Monooxygenase</keyword>
<evidence type="ECO:0000313" key="16">
    <source>
        <dbReference type="Proteomes" id="UP000325902"/>
    </source>
</evidence>
<dbReference type="InterPro" id="IPR002401">
    <property type="entry name" value="Cyt_P450_E_grp-I"/>
</dbReference>
<comment type="pathway">
    <text evidence="3">Mycotoxin biosynthesis.</text>
</comment>
<evidence type="ECO:0000313" key="15">
    <source>
        <dbReference type="EMBL" id="KAB2571621.1"/>
    </source>
</evidence>
<keyword evidence="6" id="KW-0812">Transmembrane</keyword>
<dbReference type="InterPro" id="IPR017972">
    <property type="entry name" value="Cyt_P450_CS"/>
</dbReference>
<dbReference type="InterPro" id="IPR036396">
    <property type="entry name" value="Cyt_P450_sf"/>
</dbReference>
<keyword evidence="7 13" id="KW-0479">Metal-binding</keyword>
<evidence type="ECO:0000256" key="10">
    <source>
        <dbReference type="ARBA" id="ARBA00023004"/>
    </source>
</evidence>
<protein>
    <submittedName>
        <fullName evidence="15">Cytochrome P450 monooxygenase apf8</fullName>
    </submittedName>
</protein>
<evidence type="ECO:0000256" key="6">
    <source>
        <dbReference type="ARBA" id="ARBA00022692"/>
    </source>
</evidence>
<proteinExistence type="inferred from homology"/>